<accession>A0A2H0W690</accession>
<dbReference type="AlphaFoldDB" id="A0A2H0W690"/>
<reference evidence="2" key="1">
    <citation type="submission" date="2017-09" db="EMBL/GenBank/DDBJ databases">
        <title>Depth-based differentiation of microbial function through sediment-hosted aquifers and enrichment of novel symbionts in the deep terrestrial subsurface.</title>
        <authorList>
            <person name="Probst A.J."/>
            <person name="Ladd B."/>
            <person name="Jarett J.K."/>
            <person name="Geller-Mcgrath D.E."/>
            <person name="Sieber C.M.K."/>
            <person name="Emerson J.B."/>
            <person name="Anantharaman K."/>
            <person name="Thomas B.C."/>
            <person name="Malmstrom R."/>
            <person name="Stieglmeier M."/>
            <person name="Klingl A."/>
            <person name="Woyke T."/>
            <person name="Ryan C.M."/>
            <person name="Banfield J.F."/>
        </authorList>
    </citation>
    <scope>NUCLEOTIDE SEQUENCE [LARGE SCALE GENOMIC DNA]</scope>
</reference>
<dbReference type="EMBL" id="PEZW01000018">
    <property type="protein sequence ID" value="PIS07590.1"/>
    <property type="molecule type" value="Genomic_DNA"/>
</dbReference>
<proteinExistence type="predicted"/>
<gene>
    <name evidence="1" type="ORF">COT78_02740</name>
</gene>
<comment type="caution">
    <text evidence="1">The sequence shown here is derived from an EMBL/GenBank/DDBJ whole genome shotgun (WGS) entry which is preliminary data.</text>
</comment>
<organism evidence="1 2">
    <name type="scientific">Candidatus Berkelbacteria bacterium CG10_big_fil_rev_8_21_14_0_10_43_13</name>
    <dbReference type="NCBI Taxonomy" id="1974514"/>
    <lineage>
        <taxon>Bacteria</taxon>
        <taxon>Candidatus Berkelbacteria</taxon>
    </lineage>
</organism>
<protein>
    <submittedName>
        <fullName evidence="1">Uncharacterized protein</fullName>
    </submittedName>
</protein>
<evidence type="ECO:0000313" key="1">
    <source>
        <dbReference type="EMBL" id="PIS07590.1"/>
    </source>
</evidence>
<dbReference type="Proteomes" id="UP000231382">
    <property type="component" value="Unassembled WGS sequence"/>
</dbReference>
<name>A0A2H0W690_9BACT</name>
<evidence type="ECO:0000313" key="2">
    <source>
        <dbReference type="Proteomes" id="UP000231382"/>
    </source>
</evidence>
<sequence length="121" mass="13019">MEEFSDVLAIVVASLGFSILVGCHKVDDYGYKPAQSVAVQPSESVRPDPEPNMSAAEVVAEQRAGEESNAADLSDSLRMRIVAEQQAAEAEAVKDSPRMKIVAEQQASKETKKLQGDKESP</sequence>